<reference evidence="1 2" key="1">
    <citation type="submission" date="2014-04" db="EMBL/GenBank/DDBJ databases">
        <authorList>
            <consortium name="DOE Joint Genome Institute"/>
            <person name="Kuo A."/>
            <person name="Girlanda M."/>
            <person name="Perotto S."/>
            <person name="Kohler A."/>
            <person name="Nagy L.G."/>
            <person name="Floudas D."/>
            <person name="Copeland A."/>
            <person name="Barry K.W."/>
            <person name="Cichocki N."/>
            <person name="Veneault-Fourrey C."/>
            <person name="LaButti K."/>
            <person name="Lindquist E.A."/>
            <person name="Lipzen A."/>
            <person name="Lundell T."/>
            <person name="Morin E."/>
            <person name="Murat C."/>
            <person name="Sun H."/>
            <person name="Tunlid A."/>
            <person name="Henrissat B."/>
            <person name="Grigoriev I.V."/>
            <person name="Hibbett D.S."/>
            <person name="Martin F."/>
            <person name="Nordberg H.P."/>
            <person name="Cantor M.N."/>
            <person name="Hua S.X."/>
        </authorList>
    </citation>
    <scope>NUCLEOTIDE SEQUENCE [LARGE SCALE GENOMIC DNA]</scope>
    <source>
        <strain evidence="1 2">MUT 4182</strain>
    </source>
</reference>
<dbReference type="Proteomes" id="UP000054248">
    <property type="component" value="Unassembled WGS sequence"/>
</dbReference>
<sequence length="52" mass="5721">MERVHSALAVLTVFRGLTCPCGGTLSLQERSMVVSHRASIAKLRKRPSKPPF</sequence>
<dbReference type="HOGENOM" id="CLU_3088996_0_0_1"/>
<keyword evidence="2" id="KW-1185">Reference proteome</keyword>
<dbReference type="EMBL" id="KN823068">
    <property type="protein sequence ID" value="KIO24130.1"/>
    <property type="molecule type" value="Genomic_DNA"/>
</dbReference>
<protein>
    <submittedName>
        <fullName evidence="1">Uncharacterized protein</fullName>
    </submittedName>
</protein>
<evidence type="ECO:0000313" key="2">
    <source>
        <dbReference type="Proteomes" id="UP000054248"/>
    </source>
</evidence>
<organism evidence="1 2">
    <name type="scientific">Tulasnella calospora MUT 4182</name>
    <dbReference type="NCBI Taxonomy" id="1051891"/>
    <lineage>
        <taxon>Eukaryota</taxon>
        <taxon>Fungi</taxon>
        <taxon>Dikarya</taxon>
        <taxon>Basidiomycota</taxon>
        <taxon>Agaricomycotina</taxon>
        <taxon>Agaricomycetes</taxon>
        <taxon>Cantharellales</taxon>
        <taxon>Tulasnellaceae</taxon>
        <taxon>Tulasnella</taxon>
    </lineage>
</organism>
<reference evidence="2" key="2">
    <citation type="submission" date="2015-01" db="EMBL/GenBank/DDBJ databases">
        <title>Evolutionary Origins and Diversification of the Mycorrhizal Mutualists.</title>
        <authorList>
            <consortium name="DOE Joint Genome Institute"/>
            <consortium name="Mycorrhizal Genomics Consortium"/>
            <person name="Kohler A."/>
            <person name="Kuo A."/>
            <person name="Nagy L.G."/>
            <person name="Floudas D."/>
            <person name="Copeland A."/>
            <person name="Barry K.W."/>
            <person name="Cichocki N."/>
            <person name="Veneault-Fourrey C."/>
            <person name="LaButti K."/>
            <person name="Lindquist E.A."/>
            <person name="Lipzen A."/>
            <person name="Lundell T."/>
            <person name="Morin E."/>
            <person name="Murat C."/>
            <person name="Riley R."/>
            <person name="Ohm R."/>
            <person name="Sun H."/>
            <person name="Tunlid A."/>
            <person name="Henrissat B."/>
            <person name="Grigoriev I.V."/>
            <person name="Hibbett D.S."/>
            <person name="Martin F."/>
        </authorList>
    </citation>
    <scope>NUCLEOTIDE SEQUENCE [LARGE SCALE GENOMIC DNA]</scope>
    <source>
        <strain evidence="2">MUT 4182</strain>
    </source>
</reference>
<dbReference type="AlphaFoldDB" id="A0A0C3Q4Y5"/>
<evidence type="ECO:0000313" key="1">
    <source>
        <dbReference type="EMBL" id="KIO24130.1"/>
    </source>
</evidence>
<proteinExistence type="predicted"/>
<name>A0A0C3Q4Y5_9AGAM</name>
<accession>A0A0C3Q4Y5</accession>
<gene>
    <name evidence="1" type="ORF">M407DRAFT_103870</name>
</gene>